<feature type="transmembrane region" description="Helical" evidence="6">
    <location>
        <begin position="413"/>
        <end position="435"/>
    </location>
</feature>
<feature type="transmembrane region" description="Helical" evidence="6">
    <location>
        <begin position="220"/>
        <end position="242"/>
    </location>
</feature>
<keyword evidence="8" id="KW-1185">Reference proteome</keyword>
<gene>
    <name evidence="7" type="ORF">ACJMK2_006801</name>
</gene>
<sequence>MSLEKEPDIETIPNGHTIEQASTKACIAEGKHDQGELPLVYKISDSPPIHLTLFFGFQQALLSLAHQLAISLLVAEVVCASHDDEFKARLLSSTLFMTGLTTLMMVTIGARLPLFQGAAVEYLAPLLALGTVDPTFCTAKGKFDTSFAGNLTGNSTVDPMEHTLNAVTSLQGSLIVAGGIHTFVGATGIIGIILRFIGPITIVPAVLLIGLYMIKAATKFVIVNWIIALVTASITFILTLYLGRIKTPIPVWTRKKGFRIIRYPFHQVFAILIGVIVGWILCLILTATNFIPYEPDRSSFFTRTDSRSEVIEKAKWFYFPYPGQFGAFQFSSSALVGCLLATLLSILDSVGDYYACSKVCHVPPPPRHAVNRGLAVEGFCTILSGMVGCGHATTTYAGNIGAMGLTKVASRRVFVAVGIIYMLFGVIGKFSAVFITIPYPVLGGALISIVGVFIGVILSNLHEVSLTSTRNLAIIGVSLLIGVMVPYWIEKYPGDILTGNLTVDNLIKMFLGNANFAGAVTACFLDNTVPGTAEERGITAWYQQKGSSYDEKNYLEGMEIYNPWLPKSLRRSKILKFIPFLPDPEIAYTVNKEGGGKEETELL</sequence>
<evidence type="ECO:0000313" key="8">
    <source>
        <dbReference type="Proteomes" id="UP001634394"/>
    </source>
</evidence>
<proteinExistence type="inferred from homology"/>
<feature type="transmembrane region" description="Helical" evidence="6">
    <location>
        <begin position="196"/>
        <end position="214"/>
    </location>
</feature>
<feature type="transmembrane region" description="Helical" evidence="6">
    <location>
        <begin position="170"/>
        <end position="189"/>
    </location>
</feature>
<protein>
    <recommendedName>
        <fullName evidence="9">Solute carrier family 23 member 2</fullName>
    </recommendedName>
</protein>
<comment type="similarity">
    <text evidence="2">Belongs to the nucleobase:cation symporter-2 (NCS2) (TC 2.A.40) family.</text>
</comment>
<dbReference type="PANTHER" id="PTHR11119">
    <property type="entry name" value="XANTHINE-URACIL / VITAMIN C PERMEASE FAMILY MEMBER"/>
    <property type="match status" value="1"/>
</dbReference>
<organism evidence="7 8">
    <name type="scientific">Sinanodonta woodiana</name>
    <name type="common">Chinese pond mussel</name>
    <name type="synonym">Anodonta woodiana</name>
    <dbReference type="NCBI Taxonomy" id="1069815"/>
    <lineage>
        <taxon>Eukaryota</taxon>
        <taxon>Metazoa</taxon>
        <taxon>Spiralia</taxon>
        <taxon>Lophotrochozoa</taxon>
        <taxon>Mollusca</taxon>
        <taxon>Bivalvia</taxon>
        <taxon>Autobranchia</taxon>
        <taxon>Heteroconchia</taxon>
        <taxon>Palaeoheterodonta</taxon>
        <taxon>Unionida</taxon>
        <taxon>Unionoidea</taxon>
        <taxon>Unionidae</taxon>
        <taxon>Unioninae</taxon>
        <taxon>Sinanodonta</taxon>
    </lineage>
</organism>
<evidence type="ECO:0000256" key="4">
    <source>
        <dbReference type="ARBA" id="ARBA00022989"/>
    </source>
</evidence>
<feature type="transmembrane region" description="Helical" evidence="6">
    <location>
        <begin position="263"/>
        <end position="291"/>
    </location>
</feature>
<dbReference type="AlphaFoldDB" id="A0ABD3VV09"/>
<evidence type="ECO:0000256" key="6">
    <source>
        <dbReference type="SAM" id="Phobius"/>
    </source>
</evidence>
<keyword evidence="5 6" id="KW-0472">Membrane</keyword>
<reference evidence="7 8" key="1">
    <citation type="submission" date="2024-11" db="EMBL/GenBank/DDBJ databases">
        <title>Chromosome-level genome assembly of the freshwater bivalve Anodonta woodiana.</title>
        <authorList>
            <person name="Chen X."/>
        </authorList>
    </citation>
    <scope>NUCLEOTIDE SEQUENCE [LARGE SCALE GENOMIC DNA]</scope>
    <source>
        <strain evidence="7">MN2024</strain>
        <tissue evidence="7">Gills</tissue>
    </source>
</reference>
<dbReference type="Proteomes" id="UP001634394">
    <property type="component" value="Unassembled WGS sequence"/>
</dbReference>
<name>A0ABD3VV09_SINWO</name>
<keyword evidence="3 6" id="KW-0812">Transmembrane</keyword>
<evidence type="ECO:0008006" key="9">
    <source>
        <dbReference type="Google" id="ProtNLM"/>
    </source>
</evidence>
<comment type="caution">
    <text evidence="7">The sequence shown here is derived from an EMBL/GenBank/DDBJ whole genome shotgun (WGS) entry which is preliminary data.</text>
</comment>
<comment type="subcellular location">
    <subcellularLocation>
        <location evidence="1">Membrane</location>
        <topology evidence="1">Multi-pass membrane protein</topology>
    </subcellularLocation>
</comment>
<evidence type="ECO:0000256" key="2">
    <source>
        <dbReference type="ARBA" id="ARBA00008821"/>
    </source>
</evidence>
<evidence type="ECO:0000313" key="7">
    <source>
        <dbReference type="EMBL" id="KAL3865185.1"/>
    </source>
</evidence>
<dbReference type="Pfam" id="PF00860">
    <property type="entry name" value="Xan_ur_permease"/>
    <property type="match status" value="1"/>
</dbReference>
<keyword evidence="4 6" id="KW-1133">Transmembrane helix</keyword>
<dbReference type="EMBL" id="JBJQND010000010">
    <property type="protein sequence ID" value="KAL3865185.1"/>
    <property type="molecule type" value="Genomic_DNA"/>
</dbReference>
<dbReference type="InterPro" id="IPR006043">
    <property type="entry name" value="NCS2"/>
</dbReference>
<evidence type="ECO:0000256" key="5">
    <source>
        <dbReference type="ARBA" id="ARBA00023136"/>
    </source>
</evidence>
<feature type="transmembrane region" description="Helical" evidence="6">
    <location>
        <begin position="325"/>
        <end position="347"/>
    </location>
</feature>
<evidence type="ECO:0000256" key="3">
    <source>
        <dbReference type="ARBA" id="ARBA00022692"/>
    </source>
</evidence>
<feature type="transmembrane region" description="Helical" evidence="6">
    <location>
        <begin position="441"/>
        <end position="459"/>
    </location>
</feature>
<feature type="transmembrane region" description="Helical" evidence="6">
    <location>
        <begin position="90"/>
        <end position="110"/>
    </location>
</feature>
<feature type="transmembrane region" description="Helical" evidence="6">
    <location>
        <begin position="471"/>
        <end position="489"/>
    </location>
</feature>
<evidence type="ECO:0000256" key="1">
    <source>
        <dbReference type="ARBA" id="ARBA00004141"/>
    </source>
</evidence>
<accession>A0ABD3VV09</accession>
<dbReference type="GO" id="GO:0016020">
    <property type="term" value="C:membrane"/>
    <property type="evidence" value="ECO:0007669"/>
    <property type="project" value="UniProtKB-SubCell"/>
</dbReference>